<dbReference type="KEGG" id="fas:105270727"/>
<accession>A0A0C9R100</accession>
<evidence type="ECO:0000259" key="10">
    <source>
        <dbReference type="Pfam" id="PF04083"/>
    </source>
</evidence>
<evidence type="ECO:0000256" key="3">
    <source>
        <dbReference type="ARBA" id="ARBA00022801"/>
    </source>
</evidence>
<name>A0A0C9R100_9HYME</name>
<feature type="active site" description="Charge relay system" evidence="8">
    <location>
        <position position="404"/>
    </location>
</feature>
<accession>A0A9R1U7I8</accession>
<keyword evidence="3 7" id="KW-0378">Hydrolase</keyword>
<protein>
    <recommendedName>
        <fullName evidence="7">Lipase</fullName>
    </recommendedName>
</protein>
<keyword evidence="2" id="KW-0732">Signal</keyword>
<sequence>MNYPKMNYSIYPSSFSHWFFIFITLFIVNINGAKIMKTSIHSYKGFNAKFDRPDTSEDAGDESFNPDVELMTPEMIRRAGYPAEAHTVVTEDGYFLKIHRIPNKTGYPIFLQHGLLSSSADWVILGRGRALPYLLADLGYDVWLGNYRGNTYSLGHTTLSINSQEYWNFSWHELGIHDLPAMLNYVVNYKNQQVIYIGHSMGTTGSFVMAAERLDMHEKIRLLISFAPVAYMTHIKSPIRIFAPYIREIQRIEQYFGLDKFLPRNWIIHLLSKYGCNLTTKEEKVCENIIFTIGGFDAAQFNLSFLPVITNHDPAGASTKCVVHYLQEVNSGKFRQYDFGEVKNMEKYNAISPPDYNISRMSIPVAFFYGINDWLAAVQDVKRFYKQLPNTVEIVQVNHTMFNHLDFLWAREAPELLYYQVLDLIHDQIQGGNH</sequence>
<gene>
    <name evidence="11" type="primary">Lip3_2</name>
    <name evidence="13" type="synonym">LOC105270727</name>
    <name evidence="11" type="ORF">g.9470</name>
</gene>
<evidence type="ECO:0000313" key="13">
    <source>
        <dbReference type="RefSeq" id="XP_011310152.1"/>
    </source>
</evidence>
<proteinExistence type="inferred from homology"/>
<dbReference type="InterPro" id="IPR029058">
    <property type="entry name" value="AB_hydrolase_fold"/>
</dbReference>
<feature type="transmembrane region" description="Helical" evidence="9">
    <location>
        <begin position="15"/>
        <end position="33"/>
    </location>
</feature>
<evidence type="ECO:0000256" key="4">
    <source>
        <dbReference type="ARBA" id="ARBA00022963"/>
    </source>
</evidence>
<dbReference type="OrthoDB" id="9974421at2759"/>
<dbReference type="GeneID" id="105270727"/>
<dbReference type="GO" id="GO:0016788">
    <property type="term" value="F:hydrolase activity, acting on ester bonds"/>
    <property type="evidence" value="ECO:0007669"/>
    <property type="project" value="InterPro"/>
</dbReference>
<dbReference type="PIRSF" id="PIRSF000862">
    <property type="entry name" value="Steryl_ester_lip"/>
    <property type="match status" value="1"/>
</dbReference>
<keyword evidence="6" id="KW-0325">Glycoprotein</keyword>
<comment type="similarity">
    <text evidence="1 7">Belongs to the AB hydrolase superfamily. Lipase family.</text>
</comment>
<evidence type="ECO:0000256" key="6">
    <source>
        <dbReference type="ARBA" id="ARBA00023180"/>
    </source>
</evidence>
<dbReference type="Proteomes" id="UP000694866">
    <property type="component" value="Unplaced"/>
</dbReference>
<feature type="active site" description="Charge relay system" evidence="8">
    <location>
        <position position="373"/>
    </location>
</feature>
<evidence type="ECO:0000313" key="12">
    <source>
        <dbReference type="Proteomes" id="UP000694866"/>
    </source>
</evidence>
<keyword evidence="9" id="KW-0812">Transmembrane</keyword>
<dbReference type="InterPro" id="IPR025483">
    <property type="entry name" value="Lipase_euk"/>
</dbReference>
<reference evidence="13" key="2">
    <citation type="submission" date="2025-04" db="UniProtKB">
        <authorList>
            <consortium name="RefSeq"/>
        </authorList>
    </citation>
    <scope>IDENTIFICATION</scope>
    <source>
        <strain evidence="13">USDA-PBARC FA_bdor</strain>
        <tissue evidence="13">Whole organism</tissue>
    </source>
</reference>
<dbReference type="SUPFAM" id="SSF53474">
    <property type="entry name" value="alpha/beta-Hydrolases"/>
    <property type="match status" value="1"/>
</dbReference>
<keyword evidence="4 7" id="KW-0442">Lipid degradation</keyword>
<feature type="active site" description="Nucleophile" evidence="8">
    <location>
        <position position="200"/>
    </location>
</feature>
<dbReference type="InterPro" id="IPR006693">
    <property type="entry name" value="AB_hydrolase_lipase"/>
</dbReference>
<evidence type="ECO:0000256" key="8">
    <source>
        <dbReference type="PIRSR" id="PIRSR000862-1"/>
    </source>
</evidence>
<evidence type="ECO:0000256" key="2">
    <source>
        <dbReference type="ARBA" id="ARBA00022729"/>
    </source>
</evidence>
<keyword evidence="9" id="KW-1133">Transmembrane helix</keyword>
<evidence type="ECO:0000256" key="9">
    <source>
        <dbReference type="SAM" id="Phobius"/>
    </source>
</evidence>
<evidence type="ECO:0000256" key="7">
    <source>
        <dbReference type="PIRNR" id="PIRNR000862"/>
    </source>
</evidence>
<dbReference type="FunFam" id="3.40.50.1820:FF:000021">
    <property type="entry name" value="Lipase"/>
    <property type="match status" value="1"/>
</dbReference>
<dbReference type="GO" id="GO:0016042">
    <property type="term" value="P:lipid catabolic process"/>
    <property type="evidence" value="ECO:0007669"/>
    <property type="project" value="UniProtKB-KW"/>
</dbReference>
<dbReference type="Gene3D" id="3.40.50.1820">
    <property type="entry name" value="alpha/beta hydrolase"/>
    <property type="match status" value="1"/>
</dbReference>
<feature type="domain" description="Partial AB-hydrolase lipase" evidence="10">
    <location>
        <begin position="72"/>
        <end position="124"/>
    </location>
</feature>
<dbReference type="PANTHER" id="PTHR11005">
    <property type="entry name" value="LYSOSOMAL ACID LIPASE-RELATED"/>
    <property type="match status" value="1"/>
</dbReference>
<organism evidence="11">
    <name type="scientific">Fopius arisanus</name>
    <dbReference type="NCBI Taxonomy" id="64838"/>
    <lineage>
        <taxon>Eukaryota</taxon>
        <taxon>Metazoa</taxon>
        <taxon>Ecdysozoa</taxon>
        <taxon>Arthropoda</taxon>
        <taxon>Hexapoda</taxon>
        <taxon>Insecta</taxon>
        <taxon>Pterygota</taxon>
        <taxon>Neoptera</taxon>
        <taxon>Endopterygota</taxon>
        <taxon>Hymenoptera</taxon>
        <taxon>Apocrita</taxon>
        <taxon>Ichneumonoidea</taxon>
        <taxon>Braconidae</taxon>
        <taxon>Opiinae</taxon>
        <taxon>Fopius</taxon>
    </lineage>
</organism>
<keyword evidence="9" id="KW-0472">Membrane</keyword>
<dbReference type="RefSeq" id="XP_011310152.1">
    <property type="nucleotide sequence ID" value="XM_011311850.1"/>
</dbReference>
<evidence type="ECO:0000256" key="5">
    <source>
        <dbReference type="ARBA" id="ARBA00023098"/>
    </source>
</evidence>
<keyword evidence="5" id="KW-0443">Lipid metabolism</keyword>
<reference evidence="11" key="1">
    <citation type="submission" date="2015-01" db="EMBL/GenBank/DDBJ databases">
        <title>Transcriptome Assembly of Fopius arisanus.</title>
        <authorList>
            <person name="Geib S."/>
        </authorList>
    </citation>
    <scope>NUCLEOTIDE SEQUENCE</scope>
</reference>
<dbReference type="Pfam" id="PF04083">
    <property type="entry name" value="Abhydro_lipase"/>
    <property type="match status" value="1"/>
</dbReference>
<evidence type="ECO:0000313" key="11">
    <source>
        <dbReference type="EMBL" id="JAG76354.1"/>
    </source>
</evidence>
<dbReference type="EMBL" id="GBYB01006587">
    <property type="protein sequence ID" value="JAG76354.1"/>
    <property type="molecule type" value="Transcribed_RNA"/>
</dbReference>
<keyword evidence="12" id="KW-1185">Reference proteome</keyword>
<evidence type="ECO:0000256" key="1">
    <source>
        <dbReference type="ARBA" id="ARBA00010701"/>
    </source>
</evidence>
<dbReference type="AlphaFoldDB" id="A0A0C9R100"/>